<proteinExistence type="inferred from homology"/>
<keyword evidence="3 12" id="KW-0853">WD repeat</keyword>
<dbReference type="GO" id="GO:0005874">
    <property type="term" value="C:microtubule"/>
    <property type="evidence" value="ECO:0007669"/>
    <property type="project" value="UniProtKB-KW"/>
</dbReference>
<dbReference type="PROSITE" id="PS50896">
    <property type="entry name" value="LISH"/>
    <property type="match status" value="1"/>
</dbReference>
<keyword evidence="4 11" id="KW-0132">Cell division</keyword>
<dbReference type="InterPro" id="IPR036322">
    <property type="entry name" value="WD40_repeat_dom_sf"/>
</dbReference>
<comment type="function">
    <text evidence="11">Positively regulates the activity of the minus-end directed microtubule motor protein dynein. May enhance dynein-mediated microtubule sliding by targeting dynein to the microtubule plus end. Required for several dynein- and microtubule-dependent processes.</text>
</comment>
<dbReference type="InterPro" id="IPR015943">
    <property type="entry name" value="WD40/YVTN_repeat-like_dom_sf"/>
</dbReference>
<dbReference type="PIRSF" id="PIRSF037647">
    <property type="entry name" value="Dynein_regulator_Lis1"/>
    <property type="match status" value="1"/>
</dbReference>
<feature type="domain" description="PAC1-like LisH-like dimerisation" evidence="13">
    <location>
        <begin position="6"/>
        <end position="40"/>
    </location>
</feature>
<keyword evidence="15" id="KW-1185">Reference proteome</keyword>
<evidence type="ECO:0000256" key="11">
    <source>
        <dbReference type="HAMAP-Rule" id="MF_03141"/>
    </source>
</evidence>
<dbReference type="SUPFAM" id="SSF50978">
    <property type="entry name" value="WD40 repeat-like"/>
    <property type="match status" value="1"/>
</dbReference>
<evidence type="ECO:0000313" key="15">
    <source>
        <dbReference type="Proteomes" id="UP001162131"/>
    </source>
</evidence>
<dbReference type="PROSITE" id="PS00678">
    <property type="entry name" value="WD_REPEATS_1"/>
    <property type="match status" value="3"/>
</dbReference>
<feature type="repeat" description="WD" evidence="12">
    <location>
        <begin position="104"/>
        <end position="145"/>
    </location>
</feature>
<keyword evidence="5 11" id="KW-0493">Microtubule</keyword>
<comment type="similarity">
    <text evidence="11">Belongs to the WD repeat LIS1/nudF family.</text>
</comment>
<dbReference type="GO" id="GO:0070840">
    <property type="term" value="F:dynein complex binding"/>
    <property type="evidence" value="ECO:0007669"/>
    <property type="project" value="UniProtKB-UniRule"/>
</dbReference>
<evidence type="ECO:0000256" key="7">
    <source>
        <dbReference type="ARBA" id="ARBA00022776"/>
    </source>
</evidence>
<dbReference type="AlphaFoldDB" id="A0AAU9IXB4"/>
<feature type="repeat" description="WD" evidence="12">
    <location>
        <begin position="189"/>
        <end position="230"/>
    </location>
</feature>
<dbReference type="PANTHER" id="PTHR22847">
    <property type="entry name" value="WD40 REPEAT PROTEIN"/>
    <property type="match status" value="1"/>
</dbReference>
<keyword evidence="7 11" id="KW-0498">Mitosis</keyword>
<dbReference type="HAMAP" id="MF_03141">
    <property type="entry name" value="lis1"/>
    <property type="match status" value="1"/>
</dbReference>
<name>A0AAU9IXB4_9CILI</name>
<accession>A0AAU9IXB4</accession>
<feature type="repeat" description="WD" evidence="12">
    <location>
        <begin position="231"/>
        <end position="272"/>
    </location>
</feature>
<dbReference type="GO" id="GO:0005737">
    <property type="term" value="C:cytoplasm"/>
    <property type="evidence" value="ECO:0007669"/>
    <property type="project" value="UniProtKB-UniRule"/>
</dbReference>
<dbReference type="Pfam" id="PF24951">
    <property type="entry name" value="LisH_PAC1"/>
    <property type="match status" value="1"/>
</dbReference>
<comment type="domain">
    <text evidence="11">Dimerization mediated by the LisH domain may be required to activate dynein.</text>
</comment>
<organism evidence="14 15">
    <name type="scientific">Blepharisma stoltei</name>
    <dbReference type="NCBI Taxonomy" id="1481888"/>
    <lineage>
        <taxon>Eukaryota</taxon>
        <taxon>Sar</taxon>
        <taxon>Alveolata</taxon>
        <taxon>Ciliophora</taxon>
        <taxon>Postciliodesmatophora</taxon>
        <taxon>Heterotrichea</taxon>
        <taxon>Heterotrichida</taxon>
        <taxon>Blepharismidae</taxon>
        <taxon>Blepharisma</taxon>
    </lineage>
</organism>
<dbReference type="Proteomes" id="UP001162131">
    <property type="component" value="Unassembled WGS sequence"/>
</dbReference>
<dbReference type="GO" id="GO:0005813">
    <property type="term" value="C:centrosome"/>
    <property type="evidence" value="ECO:0007669"/>
    <property type="project" value="UniProtKB-SubCell"/>
</dbReference>
<dbReference type="GO" id="GO:0000132">
    <property type="term" value="P:establishment of mitotic spindle orientation"/>
    <property type="evidence" value="ECO:0007669"/>
    <property type="project" value="UniProtKB-UniRule"/>
</dbReference>
<dbReference type="Pfam" id="PF00400">
    <property type="entry name" value="WD40"/>
    <property type="match status" value="7"/>
</dbReference>
<evidence type="ECO:0000256" key="9">
    <source>
        <dbReference type="ARBA" id="ARBA00023212"/>
    </source>
</evidence>
<evidence type="ECO:0000256" key="8">
    <source>
        <dbReference type="ARBA" id="ARBA00023054"/>
    </source>
</evidence>
<reference evidence="14" key="1">
    <citation type="submission" date="2021-09" db="EMBL/GenBank/DDBJ databases">
        <authorList>
            <consortium name="AG Swart"/>
            <person name="Singh M."/>
            <person name="Singh A."/>
            <person name="Seah K."/>
            <person name="Emmerich C."/>
        </authorList>
    </citation>
    <scope>NUCLEOTIDE SEQUENCE</scope>
    <source>
        <strain evidence="14">ATCC30299</strain>
    </source>
</reference>
<evidence type="ECO:0000256" key="2">
    <source>
        <dbReference type="ARBA" id="ARBA00022490"/>
    </source>
</evidence>
<dbReference type="InterPro" id="IPR020472">
    <property type="entry name" value="WD40_PAC1"/>
</dbReference>
<feature type="repeat" description="WD" evidence="12">
    <location>
        <begin position="316"/>
        <end position="339"/>
    </location>
</feature>
<dbReference type="InterPro" id="IPR019775">
    <property type="entry name" value="WD40_repeat_CS"/>
</dbReference>
<feature type="repeat" description="WD" evidence="12">
    <location>
        <begin position="146"/>
        <end position="188"/>
    </location>
</feature>
<gene>
    <name evidence="14" type="ORF">BSTOLATCC_MIC7744</name>
</gene>
<dbReference type="PRINTS" id="PR00320">
    <property type="entry name" value="GPROTEINBRPT"/>
</dbReference>
<dbReference type="GO" id="GO:0005875">
    <property type="term" value="C:microtubule associated complex"/>
    <property type="evidence" value="ECO:0007669"/>
    <property type="project" value="UniProtKB-UniRule"/>
</dbReference>
<dbReference type="SUPFAM" id="SSF109925">
    <property type="entry name" value="Lissencephaly-1 protein (Lis-1, PAF-AH alpha) N-terminal domain"/>
    <property type="match status" value="1"/>
</dbReference>
<dbReference type="GO" id="GO:0051301">
    <property type="term" value="P:cell division"/>
    <property type="evidence" value="ECO:0007669"/>
    <property type="project" value="UniProtKB-KW"/>
</dbReference>
<evidence type="ECO:0000259" key="13">
    <source>
        <dbReference type="Pfam" id="PF24951"/>
    </source>
</evidence>
<evidence type="ECO:0000256" key="12">
    <source>
        <dbReference type="PROSITE-ProRule" id="PRU00221"/>
    </source>
</evidence>
<dbReference type="InterPro" id="IPR006594">
    <property type="entry name" value="LisH"/>
</dbReference>
<keyword evidence="9 11" id="KW-0206">Cytoskeleton</keyword>
<dbReference type="Gene3D" id="2.130.10.10">
    <property type="entry name" value="YVTN repeat-like/Quinoprotein amine dehydrogenase"/>
    <property type="match status" value="1"/>
</dbReference>
<dbReference type="PROSITE" id="PS50294">
    <property type="entry name" value="WD_REPEATS_REGION"/>
    <property type="match status" value="6"/>
</dbReference>
<dbReference type="CDD" id="cd00200">
    <property type="entry name" value="WD40"/>
    <property type="match status" value="1"/>
</dbReference>
<dbReference type="PROSITE" id="PS50082">
    <property type="entry name" value="WD_REPEATS_2"/>
    <property type="match status" value="7"/>
</dbReference>
<sequence length="417" mass="46543">MILTNKEREKLHKAIYSYLLSQNFTTSAQAFMQDASVTEDPSSSDLLEKKWSSVVRLQQKVMSLQSELDQLKEEMVFYGPGKKISDSNSNKLVGLPRVPEKHTLTGHREPVTCVAFHPVYSVIASSSEDASIRIWDYESGSHERSLKGHTAAVNCVAFEPNSGNLLASCAADLTIKLWSFDSFECTKTLHGHDHNVSCVQFFPAGDFLLSCSRDTSVKMWEVSTGFCVKTYQGHTDWARQVAINTSGNYFASCSNDETILVWAIDALNPIQTLAGHSHVVESVCFANQNATASLLDADFRHKTEEEKMNSSRAPEFIVSGSRDKTIRIWEAWTGNCLIVLRGHDNWVRKLVFHLGGSYLYSCSDDKSIRVWDLKTGGCSKKLLDVHGHFVLCLAVNPRYPLLASGSVDKSIKIWECL</sequence>
<dbReference type="PROSITE" id="PS50231">
    <property type="entry name" value="RICIN_B_LECTIN"/>
    <property type="match status" value="1"/>
</dbReference>
<evidence type="ECO:0000256" key="3">
    <source>
        <dbReference type="ARBA" id="ARBA00022574"/>
    </source>
</evidence>
<evidence type="ECO:0000256" key="5">
    <source>
        <dbReference type="ARBA" id="ARBA00022701"/>
    </source>
</evidence>
<dbReference type="EMBL" id="CAJZBQ010000009">
    <property type="protein sequence ID" value="CAG9312953.1"/>
    <property type="molecule type" value="Genomic_DNA"/>
</dbReference>
<keyword evidence="6" id="KW-0677">Repeat</keyword>
<evidence type="ECO:0000256" key="6">
    <source>
        <dbReference type="ARBA" id="ARBA00022737"/>
    </source>
</evidence>
<comment type="subcellular location">
    <subcellularLocation>
        <location evidence="11">Cytoplasm</location>
        <location evidence="11">Cytoskeleton</location>
    </subcellularLocation>
    <subcellularLocation>
        <location evidence="11">Cytoplasm</location>
        <location evidence="11">Cytoskeleton</location>
        <location evidence="11">Microtubule organizing center</location>
        <location evidence="11">Centrosome</location>
    </subcellularLocation>
    <text evidence="11">Localizes to the plus end of microtubules and to the centrosome.</text>
</comment>
<dbReference type="InterPro" id="IPR056795">
    <property type="entry name" value="PAC1-like_LisH-like_dom"/>
</dbReference>
<keyword evidence="8 11" id="KW-0175">Coiled coil</keyword>
<dbReference type="SMART" id="SM00667">
    <property type="entry name" value="LisH"/>
    <property type="match status" value="1"/>
</dbReference>
<evidence type="ECO:0000256" key="10">
    <source>
        <dbReference type="ARBA" id="ARBA00023306"/>
    </source>
</evidence>
<protein>
    <recommendedName>
        <fullName evidence="11">Lissencephaly-1 homolog</fullName>
    </recommendedName>
</protein>
<feature type="repeat" description="WD" evidence="12">
    <location>
        <begin position="383"/>
        <end position="417"/>
    </location>
</feature>
<feature type="repeat" description="WD" evidence="12">
    <location>
        <begin position="340"/>
        <end position="381"/>
    </location>
</feature>
<dbReference type="SMART" id="SM00320">
    <property type="entry name" value="WD40"/>
    <property type="match status" value="7"/>
</dbReference>
<keyword evidence="10 11" id="KW-0131">Cell cycle</keyword>
<comment type="caution">
    <text evidence="14">The sequence shown here is derived from an EMBL/GenBank/DDBJ whole genome shotgun (WGS) entry which is preliminary data.</text>
</comment>
<dbReference type="Gene3D" id="1.20.960.30">
    <property type="match status" value="1"/>
</dbReference>
<evidence type="ECO:0000313" key="14">
    <source>
        <dbReference type="EMBL" id="CAG9312953.1"/>
    </source>
</evidence>
<keyword evidence="2 11" id="KW-0963">Cytoplasm</keyword>
<dbReference type="GO" id="GO:1990234">
    <property type="term" value="C:transferase complex"/>
    <property type="evidence" value="ECO:0007669"/>
    <property type="project" value="UniProtKB-ARBA"/>
</dbReference>
<evidence type="ECO:0000256" key="1">
    <source>
        <dbReference type="ARBA" id="ARBA00022448"/>
    </source>
</evidence>
<dbReference type="InterPro" id="IPR017252">
    <property type="entry name" value="Dynein_regulator_LIS1"/>
</dbReference>
<keyword evidence="1 11" id="KW-0813">Transport</keyword>
<dbReference type="InterPro" id="IPR037190">
    <property type="entry name" value="LIS1_N"/>
</dbReference>
<dbReference type="GO" id="GO:0051012">
    <property type="term" value="P:microtubule sliding"/>
    <property type="evidence" value="ECO:0007669"/>
    <property type="project" value="UniProtKB-UniRule"/>
</dbReference>
<dbReference type="PANTHER" id="PTHR22847:SF637">
    <property type="entry name" value="WD REPEAT DOMAIN 5B"/>
    <property type="match status" value="1"/>
</dbReference>
<evidence type="ECO:0000256" key="4">
    <source>
        <dbReference type="ARBA" id="ARBA00022618"/>
    </source>
</evidence>
<dbReference type="InterPro" id="IPR001680">
    <property type="entry name" value="WD40_rpt"/>
</dbReference>